<keyword evidence="2 5" id="KW-0808">Transferase</keyword>
<dbReference type="Gene3D" id="3.40.50.150">
    <property type="entry name" value="Vaccinia Virus protein VP39"/>
    <property type="match status" value="1"/>
</dbReference>
<dbReference type="PANTHER" id="PTHR43464:SF19">
    <property type="entry name" value="UBIQUINONE BIOSYNTHESIS O-METHYLTRANSFERASE, MITOCHONDRIAL"/>
    <property type="match status" value="1"/>
</dbReference>
<dbReference type="PANTHER" id="PTHR43464">
    <property type="entry name" value="METHYLTRANSFERASE"/>
    <property type="match status" value="1"/>
</dbReference>
<dbReference type="Proteomes" id="UP000580654">
    <property type="component" value="Unassembled WGS sequence"/>
</dbReference>
<dbReference type="EMBL" id="JACIJD010000002">
    <property type="protein sequence ID" value="MBB5692455.1"/>
    <property type="molecule type" value="Genomic_DNA"/>
</dbReference>
<feature type="domain" description="Methyltransferase" evidence="4">
    <location>
        <begin position="42"/>
        <end position="136"/>
    </location>
</feature>
<reference evidence="5 6" key="1">
    <citation type="submission" date="2020-08" db="EMBL/GenBank/DDBJ databases">
        <title>Genomic Encyclopedia of Type Strains, Phase IV (KMG-IV): sequencing the most valuable type-strain genomes for metagenomic binning, comparative biology and taxonomic classification.</title>
        <authorList>
            <person name="Goeker M."/>
        </authorList>
    </citation>
    <scope>NUCLEOTIDE SEQUENCE [LARGE SCALE GENOMIC DNA]</scope>
    <source>
        <strain evidence="5 6">DSM 25622</strain>
    </source>
</reference>
<gene>
    <name evidence="5" type="ORF">FHS87_000470</name>
</gene>
<keyword evidence="6" id="KW-1185">Reference proteome</keyword>
<protein>
    <submittedName>
        <fullName evidence="5">SAM-dependent methyltransferase</fullName>
    </submittedName>
</protein>
<evidence type="ECO:0000313" key="5">
    <source>
        <dbReference type="EMBL" id="MBB5692455.1"/>
    </source>
</evidence>
<name>A0A840XV97_9PROT</name>
<keyword evidence="3" id="KW-0949">S-adenosyl-L-methionine</keyword>
<organism evidence="5 6">
    <name type="scientific">Muricoccus pecuniae</name>
    <dbReference type="NCBI Taxonomy" id="693023"/>
    <lineage>
        <taxon>Bacteria</taxon>
        <taxon>Pseudomonadati</taxon>
        <taxon>Pseudomonadota</taxon>
        <taxon>Alphaproteobacteria</taxon>
        <taxon>Acetobacterales</taxon>
        <taxon>Roseomonadaceae</taxon>
        <taxon>Muricoccus</taxon>
    </lineage>
</organism>
<sequence length="201" mass="21370">MGDVLDGYAAAAKGLIARFEVLVPGAAFAPVLDLLPVRPVRVADLGAGTGRDAAWFARQGHRVLAVEPVRELREAGEALHRESGLTWLDDRLPGLAETRERGPFDLVTLCAVWQHLDEAAREAALASLAAVTAPGGMVVMSLRHGPGAAGRPVFEAPPEATVAAASRAGFRLLRRAEAESLQAGNRASGVRWTWLALERRC</sequence>
<dbReference type="GO" id="GO:0032259">
    <property type="term" value="P:methylation"/>
    <property type="evidence" value="ECO:0007669"/>
    <property type="project" value="UniProtKB-KW"/>
</dbReference>
<evidence type="ECO:0000313" key="6">
    <source>
        <dbReference type="Proteomes" id="UP000580654"/>
    </source>
</evidence>
<accession>A0A840XV97</accession>
<evidence type="ECO:0000256" key="3">
    <source>
        <dbReference type="ARBA" id="ARBA00022691"/>
    </source>
</evidence>
<dbReference type="SUPFAM" id="SSF53335">
    <property type="entry name" value="S-adenosyl-L-methionine-dependent methyltransferases"/>
    <property type="match status" value="1"/>
</dbReference>
<keyword evidence="1 5" id="KW-0489">Methyltransferase</keyword>
<dbReference type="AlphaFoldDB" id="A0A840XV97"/>
<evidence type="ECO:0000256" key="1">
    <source>
        <dbReference type="ARBA" id="ARBA00022603"/>
    </source>
</evidence>
<evidence type="ECO:0000259" key="4">
    <source>
        <dbReference type="Pfam" id="PF13649"/>
    </source>
</evidence>
<comment type="caution">
    <text evidence="5">The sequence shown here is derived from an EMBL/GenBank/DDBJ whole genome shotgun (WGS) entry which is preliminary data.</text>
</comment>
<dbReference type="InterPro" id="IPR029063">
    <property type="entry name" value="SAM-dependent_MTases_sf"/>
</dbReference>
<dbReference type="GO" id="GO:0008168">
    <property type="term" value="F:methyltransferase activity"/>
    <property type="evidence" value="ECO:0007669"/>
    <property type="project" value="UniProtKB-KW"/>
</dbReference>
<evidence type="ECO:0000256" key="2">
    <source>
        <dbReference type="ARBA" id="ARBA00022679"/>
    </source>
</evidence>
<dbReference type="CDD" id="cd02440">
    <property type="entry name" value="AdoMet_MTases"/>
    <property type="match status" value="1"/>
</dbReference>
<dbReference type="Pfam" id="PF13649">
    <property type="entry name" value="Methyltransf_25"/>
    <property type="match status" value="1"/>
</dbReference>
<dbReference type="RefSeq" id="WP_184513486.1">
    <property type="nucleotide sequence ID" value="NZ_JACIJD010000002.1"/>
</dbReference>
<proteinExistence type="predicted"/>
<dbReference type="InterPro" id="IPR041698">
    <property type="entry name" value="Methyltransf_25"/>
</dbReference>